<dbReference type="GO" id="GO:0016787">
    <property type="term" value="F:hydrolase activity"/>
    <property type="evidence" value="ECO:0007669"/>
    <property type="project" value="InterPro"/>
</dbReference>
<dbReference type="InterPro" id="IPR029058">
    <property type="entry name" value="AB_hydrolase_fold"/>
</dbReference>
<dbReference type="EMBL" id="STFF01000007">
    <property type="protein sequence ID" value="THU34947.1"/>
    <property type="molecule type" value="Genomic_DNA"/>
</dbReference>
<dbReference type="SUPFAM" id="SSF53474">
    <property type="entry name" value="alpha/beta-Hydrolases"/>
    <property type="match status" value="1"/>
</dbReference>
<evidence type="ECO:0000313" key="2">
    <source>
        <dbReference type="Proteomes" id="UP000306918"/>
    </source>
</evidence>
<dbReference type="RefSeq" id="WP_136579590.1">
    <property type="nucleotide sequence ID" value="NZ_STFF01000007.1"/>
</dbReference>
<sequence>MQQDDWEVPVKNQWVEKLDKTIKEIDTPTILIAHSLGCITAVHWAVT</sequence>
<evidence type="ECO:0008006" key="3">
    <source>
        <dbReference type="Google" id="ProtNLM"/>
    </source>
</evidence>
<accession>A0A4S8HIJ3</accession>
<proteinExistence type="predicted"/>
<keyword evidence="2" id="KW-1185">Reference proteome</keyword>
<dbReference type="AlphaFoldDB" id="A0A4S8HIJ3"/>
<dbReference type="Pfam" id="PF06821">
    <property type="entry name" value="Ser_hydrolase"/>
    <property type="match status" value="1"/>
</dbReference>
<dbReference type="OrthoDB" id="9804993at2"/>
<name>A0A4S8HIJ3_9BACT</name>
<dbReference type="Gene3D" id="3.40.50.1820">
    <property type="entry name" value="alpha/beta hydrolase"/>
    <property type="match status" value="1"/>
</dbReference>
<dbReference type="InterPro" id="IPR010662">
    <property type="entry name" value="RBBP9/YdeN"/>
</dbReference>
<evidence type="ECO:0000313" key="1">
    <source>
        <dbReference type="EMBL" id="THU34947.1"/>
    </source>
</evidence>
<reference evidence="1 2" key="1">
    <citation type="submission" date="2019-04" db="EMBL/GenBank/DDBJ databases">
        <title>Niastella caeni sp. nov., isolated from activated sludge.</title>
        <authorList>
            <person name="Sheng M."/>
        </authorList>
    </citation>
    <scope>NUCLEOTIDE SEQUENCE [LARGE SCALE GENOMIC DNA]</scope>
    <source>
        <strain evidence="1 2">HX-2-15</strain>
    </source>
</reference>
<dbReference type="Proteomes" id="UP000306918">
    <property type="component" value="Unassembled WGS sequence"/>
</dbReference>
<gene>
    <name evidence="1" type="ORF">FAM09_23445</name>
</gene>
<organism evidence="1 2">
    <name type="scientific">Niastella caeni</name>
    <dbReference type="NCBI Taxonomy" id="2569763"/>
    <lineage>
        <taxon>Bacteria</taxon>
        <taxon>Pseudomonadati</taxon>
        <taxon>Bacteroidota</taxon>
        <taxon>Chitinophagia</taxon>
        <taxon>Chitinophagales</taxon>
        <taxon>Chitinophagaceae</taxon>
        <taxon>Niastella</taxon>
    </lineage>
</organism>
<comment type="caution">
    <text evidence="1">The sequence shown here is derived from an EMBL/GenBank/DDBJ whole genome shotgun (WGS) entry which is preliminary data.</text>
</comment>
<protein>
    <recommendedName>
        <fullName evidence="3">Alpha/beta hydrolase</fullName>
    </recommendedName>
</protein>